<dbReference type="Pfam" id="PF20150">
    <property type="entry name" value="2EXR"/>
    <property type="match status" value="1"/>
</dbReference>
<dbReference type="PANTHER" id="PTHR35910">
    <property type="entry name" value="2EXR DOMAIN-CONTAINING PROTEIN"/>
    <property type="match status" value="1"/>
</dbReference>
<evidence type="ECO:0000259" key="1">
    <source>
        <dbReference type="Pfam" id="PF20150"/>
    </source>
</evidence>
<accession>A0A2J6QNP4</accession>
<proteinExistence type="predicted"/>
<protein>
    <recommendedName>
        <fullName evidence="1">2EXR domain-containing protein</fullName>
    </recommendedName>
</protein>
<dbReference type="PANTHER" id="PTHR35910:SF6">
    <property type="entry name" value="2EXR DOMAIN-CONTAINING PROTEIN"/>
    <property type="match status" value="1"/>
</dbReference>
<dbReference type="OrthoDB" id="3513892at2759"/>
<dbReference type="InterPro" id="IPR045518">
    <property type="entry name" value="2EXR"/>
</dbReference>
<gene>
    <name evidence="2" type="ORF">NA56DRAFT_696904</name>
</gene>
<sequence length="154" mass="17011">MADNQDSSKQLEFKLFPRLATELQLKIWQLAIPEPRIVQHFIGSGSNVVLSTNSKNPGILFACKTSREVALSRLSECLDLGTKQTRFDPANDTMCIYELFGNPPHTLLLPAHVSPQGPLVQGIHKFAGIQRLIISLGFAAQSNGYYPSSRTSRT</sequence>
<dbReference type="EMBL" id="KZ613465">
    <property type="protein sequence ID" value="PMD27886.1"/>
    <property type="molecule type" value="Genomic_DNA"/>
</dbReference>
<evidence type="ECO:0000313" key="2">
    <source>
        <dbReference type="EMBL" id="PMD27886.1"/>
    </source>
</evidence>
<reference evidence="2 3" key="1">
    <citation type="submission" date="2016-05" db="EMBL/GenBank/DDBJ databases">
        <title>A degradative enzymes factory behind the ericoid mycorrhizal symbiosis.</title>
        <authorList>
            <consortium name="DOE Joint Genome Institute"/>
            <person name="Martino E."/>
            <person name="Morin E."/>
            <person name="Grelet G."/>
            <person name="Kuo A."/>
            <person name="Kohler A."/>
            <person name="Daghino S."/>
            <person name="Barry K."/>
            <person name="Choi C."/>
            <person name="Cichocki N."/>
            <person name="Clum A."/>
            <person name="Copeland A."/>
            <person name="Hainaut M."/>
            <person name="Haridas S."/>
            <person name="Labutti K."/>
            <person name="Lindquist E."/>
            <person name="Lipzen A."/>
            <person name="Khouja H.-R."/>
            <person name="Murat C."/>
            <person name="Ohm R."/>
            <person name="Olson A."/>
            <person name="Spatafora J."/>
            <person name="Veneault-Fourrey C."/>
            <person name="Henrissat B."/>
            <person name="Grigoriev I."/>
            <person name="Martin F."/>
            <person name="Perotto S."/>
        </authorList>
    </citation>
    <scope>NUCLEOTIDE SEQUENCE [LARGE SCALE GENOMIC DNA]</scope>
    <source>
        <strain evidence="2 3">UAMH 7357</strain>
    </source>
</reference>
<evidence type="ECO:0000313" key="3">
    <source>
        <dbReference type="Proteomes" id="UP000235672"/>
    </source>
</evidence>
<keyword evidence="3" id="KW-1185">Reference proteome</keyword>
<feature type="domain" description="2EXR" evidence="1">
    <location>
        <begin position="13"/>
        <end position="94"/>
    </location>
</feature>
<organism evidence="2 3">
    <name type="scientific">Hyaloscypha hepaticicola</name>
    <dbReference type="NCBI Taxonomy" id="2082293"/>
    <lineage>
        <taxon>Eukaryota</taxon>
        <taxon>Fungi</taxon>
        <taxon>Dikarya</taxon>
        <taxon>Ascomycota</taxon>
        <taxon>Pezizomycotina</taxon>
        <taxon>Leotiomycetes</taxon>
        <taxon>Helotiales</taxon>
        <taxon>Hyaloscyphaceae</taxon>
        <taxon>Hyaloscypha</taxon>
    </lineage>
</organism>
<dbReference type="AlphaFoldDB" id="A0A2J6QNP4"/>
<dbReference type="Proteomes" id="UP000235672">
    <property type="component" value="Unassembled WGS sequence"/>
</dbReference>
<name>A0A2J6QNP4_9HELO</name>